<accession>A0A074JJN7</accession>
<dbReference type="eggNOG" id="COG1092">
    <property type="taxonomic scope" value="Bacteria"/>
</dbReference>
<evidence type="ECO:0000313" key="1">
    <source>
        <dbReference type="EMBL" id="KEO56080.1"/>
    </source>
</evidence>
<dbReference type="EMBL" id="AUND01000001">
    <property type="protein sequence ID" value="KEO56080.1"/>
    <property type="molecule type" value="Genomic_DNA"/>
</dbReference>
<dbReference type="STRING" id="1353537.TP2_00745"/>
<name>A0A074JJN7_9RHOB</name>
<dbReference type="AlphaFoldDB" id="A0A074JJN7"/>
<proteinExistence type="predicted"/>
<dbReference type="SUPFAM" id="SSF53335">
    <property type="entry name" value="S-adenosyl-L-methionine-dependent methyltransferases"/>
    <property type="match status" value="1"/>
</dbReference>
<evidence type="ECO:0000313" key="2">
    <source>
        <dbReference type="Proteomes" id="UP000027432"/>
    </source>
</evidence>
<evidence type="ECO:0008006" key="3">
    <source>
        <dbReference type="Google" id="ProtNLM"/>
    </source>
</evidence>
<dbReference type="InterPro" id="IPR027555">
    <property type="entry name" value="Mo5U34_MeTrfas-like"/>
</dbReference>
<gene>
    <name evidence="1" type="ORF">TP2_00745</name>
</gene>
<dbReference type="OrthoDB" id="3783712at2"/>
<dbReference type="Pfam" id="PF08003">
    <property type="entry name" value="Methyltransf_9"/>
    <property type="match status" value="1"/>
</dbReference>
<dbReference type="RefSeq" id="WP_038072317.1">
    <property type="nucleotide sequence ID" value="NZ_AUND01000001.1"/>
</dbReference>
<dbReference type="InterPro" id="IPR029063">
    <property type="entry name" value="SAM-dependent_MTases_sf"/>
</dbReference>
<protein>
    <recommendedName>
        <fullName evidence="3">Methyltransferase domain-containing protein</fullName>
    </recommendedName>
</protein>
<keyword evidence="2" id="KW-1185">Reference proteome</keyword>
<comment type="caution">
    <text evidence="1">The sequence shown here is derived from an EMBL/GenBank/DDBJ whole genome shotgun (WGS) entry which is preliminary data.</text>
</comment>
<sequence length="236" mass="27048">MGFYDFLPKIGRYAEDPGTVERMNLRHKMIIKPLESEIEGKRVLDLAAHDGRWAYAFAAAGAREVIGIEGRQELIDRFEEFPRAHLREKVKLVCDDIYDGMQKLIDAGERFDVVGVLGILYHVMDHFRLFQLVRKLGPELVIVDSEFAQRPGPVIILMRERTDNELNSIPQIEGQEKALIGIPSFPAMEAMADVLDYDCHWLDWNEIGPGKRRHIGDYYRPADQAKKRGTCLLTPK</sequence>
<dbReference type="CDD" id="cd02440">
    <property type="entry name" value="AdoMet_MTases"/>
    <property type="match status" value="1"/>
</dbReference>
<dbReference type="Gene3D" id="3.40.50.150">
    <property type="entry name" value="Vaccinia Virus protein VP39"/>
    <property type="match status" value="1"/>
</dbReference>
<reference evidence="1 2" key="1">
    <citation type="submission" date="2013-07" db="EMBL/GenBank/DDBJ databases">
        <title>Thioclava pacifica DSM 10166 Genome Sequencing.</title>
        <authorList>
            <person name="Lai Q."/>
            <person name="Shao Z."/>
        </authorList>
    </citation>
    <scope>NUCLEOTIDE SEQUENCE [LARGE SCALE GENOMIC DNA]</scope>
    <source>
        <strain evidence="1 2">DSM 10166</strain>
    </source>
</reference>
<organism evidence="1 2">
    <name type="scientific">Thioclava pacifica DSM 10166</name>
    <dbReference type="NCBI Taxonomy" id="1353537"/>
    <lineage>
        <taxon>Bacteria</taxon>
        <taxon>Pseudomonadati</taxon>
        <taxon>Pseudomonadota</taxon>
        <taxon>Alphaproteobacteria</taxon>
        <taxon>Rhodobacterales</taxon>
        <taxon>Paracoccaceae</taxon>
        <taxon>Thioclava</taxon>
    </lineage>
</organism>
<dbReference type="Proteomes" id="UP000027432">
    <property type="component" value="Unassembled WGS sequence"/>
</dbReference>